<dbReference type="InterPro" id="IPR036396">
    <property type="entry name" value="Cyt_P450_sf"/>
</dbReference>
<evidence type="ECO:0000256" key="3">
    <source>
        <dbReference type="ARBA" id="ARBA00022617"/>
    </source>
</evidence>
<dbReference type="PRINTS" id="PR00385">
    <property type="entry name" value="P450"/>
</dbReference>
<evidence type="ECO:0000256" key="4">
    <source>
        <dbReference type="ARBA" id="ARBA00022723"/>
    </source>
</evidence>
<dbReference type="GO" id="GO:0020037">
    <property type="term" value="F:heme binding"/>
    <property type="evidence" value="ECO:0007669"/>
    <property type="project" value="InterPro"/>
</dbReference>
<dbReference type="RefSeq" id="XP_056583190.1">
    <property type="nucleotide sequence ID" value="XM_056719055.1"/>
</dbReference>
<dbReference type="Proteomes" id="UP001147752">
    <property type="component" value="Unassembled WGS sequence"/>
</dbReference>
<dbReference type="Pfam" id="PF00067">
    <property type="entry name" value="p450"/>
    <property type="match status" value="1"/>
</dbReference>
<keyword evidence="4 8" id="KW-0479">Metal-binding</keyword>
<dbReference type="InterPro" id="IPR017972">
    <property type="entry name" value="Cyt_P450_CS"/>
</dbReference>
<evidence type="ECO:0000313" key="12">
    <source>
        <dbReference type="Proteomes" id="UP001147752"/>
    </source>
</evidence>
<dbReference type="GeneID" id="81458238"/>
<evidence type="ECO:0000256" key="2">
    <source>
        <dbReference type="ARBA" id="ARBA00010617"/>
    </source>
</evidence>
<proteinExistence type="inferred from homology"/>
<dbReference type="PROSITE" id="PS00086">
    <property type="entry name" value="CYTOCHROME_P450"/>
    <property type="match status" value="1"/>
</dbReference>
<organism evidence="11 12">
    <name type="scientific">Penicillium concentricum</name>
    <dbReference type="NCBI Taxonomy" id="293559"/>
    <lineage>
        <taxon>Eukaryota</taxon>
        <taxon>Fungi</taxon>
        <taxon>Dikarya</taxon>
        <taxon>Ascomycota</taxon>
        <taxon>Pezizomycotina</taxon>
        <taxon>Eurotiomycetes</taxon>
        <taxon>Eurotiomycetidae</taxon>
        <taxon>Eurotiales</taxon>
        <taxon>Aspergillaceae</taxon>
        <taxon>Penicillium</taxon>
    </lineage>
</organism>
<accession>A0A9W9ST92</accession>
<keyword evidence="6 8" id="KW-0408">Iron</keyword>
<dbReference type="GO" id="GO:0043386">
    <property type="term" value="P:mycotoxin biosynthetic process"/>
    <property type="evidence" value="ECO:0007669"/>
    <property type="project" value="UniProtKB-ARBA"/>
</dbReference>
<keyword evidence="10" id="KW-0472">Membrane</keyword>
<evidence type="ECO:0000256" key="6">
    <source>
        <dbReference type="ARBA" id="ARBA00023004"/>
    </source>
</evidence>
<reference evidence="11" key="2">
    <citation type="journal article" date="2023" name="IMA Fungus">
        <title>Comparative genomic study of the Penicillium genus elucidates a diverse pangenome and 15 lateral gene transfer events.</title>
        <authorList>
            <person name="Petersen C."/>
            <person name="Sorensen T."/>
            <person name="Nielsen M.R."/>
            <person name="Sondergaard T.E."/>
            <person name="Sorensen J.L."/>
            <person name="Fitzpatrick D.A."/>
            <person name="Frisvad J.C."/>
            <person name="Nielsen K.L."/>
        </authorList>
    </citation>
    <scope>NUCLEOTIDE SEQUENCE</scope>
    <source>
        <strain evidence="11">IBT 3081</strain>
    </source>
</reference>
<evidence type="ECO:0000256" key="5">
    <source>
        <dbReference type="ARBA" id="ARBA00023002"/>
    </source>
</evidence>
<comment type="caution">
    <text evidence="11">The sequence shown here is derived from an EMBL/GenBank/DDBJ whole genome shotgun (WGS) entry which is preliminary data.</text>
</comment>
<keyword evidence="5 9" id="KW-0560">Oxidoreductase</keyword>
<evidence type="ECO:0000256" key="7">
    <source>
        <dbReference type="ARBA" id="ARBA00023033"/>
    </source>
</evidence>
<dbReference type="InterPro" id="IPR001128">
    <property type="entry name" value="Cyt_P450"/>
</dbReference>
<sequence>MLSSIVAAPPLVVTPIVCLALLLVYYLGAYLFQNKGLSDIPAASPWAALTRLWLVREARFGRRYLTVDKAHKKHGDMVRIQPNHVSIANVDAINAIYGHGKRSTVAPDFYDAFVAVSRGLFSTRDRADHTRKRKIVSHTFAAKSVMQFEQYMHQNLNELLRQWDFICERTPANAKFARFDCLPWFAYLTFDTIGDLAFGAPFGMLKNGTDTVEYMDYPGGPSKYMRAVDALSRRGEAFAVLGCLPLLKTIGHLLPDPFLRHGVRSGEQVAGIAIARVNERLVSTATNDNKRLDILARLMEGKDVNGQPLGREELTAEALTQLIAGSDTTSNTLTGVFYWLLRTPGVLQKLQAELDTVIPSPTDQVYFQSVKDLPYLKACMNEGMRIHSTSALGLPRVIPFNGPAVDICGHKFEPGTVLSVPSYTIHRLESIWGADSNQYRPERWESLTLDQKKAFVPFGHGPRSCVGRNVAEMEMTLALASLARRYDFELYQDKFDTWEGFLRKGFHCEVGIRRRMT</sequence>
<evidence type="ECO:0000256" key="8">
    <source>
        <dbReference type="PIRSR" id="PIRSR602401-1"/>
    </source>
</evidence>
<dbReference type="InterPro" id="IPR002401">
    <property type="entry name" value="Cyt_P450_E_grp-I"/>
</dbReference>
<feature type="transmembrane region" description="Helical" evidence="10">
    <location>
        <begin position="12"/>
        <end position="32"/>
    </location>
</feature>
<keyword evidence="3 8" id="KW-0349">Heme</keyword>
<feature type="binding site" description="axial binding residue" evidence="8">
    <location>
        <position position="465"/>
    </location>
    <ligand>
        <name>heme</name>
        <dbReference type="ChEBI" id="CHEBI:30413"/>
    </ligand>
    <ligandPart>
        <name>Fe</name>
        <dbReference type="ChEBI" id="CHEBI:18248"/>
    </ligandPart>
</feature>
<comment type="similarity">
    <text evidence="2 9">Belongs to the cytochrome P450 family.</text>
</comment>
<dbReference type="CDD" id="cd11061">
    <property type="entry name" value="CYP67-like"/>
    <property type="match status" value="1"/>
</dbReference>
<dbReference type="Gene3D" id="1.10.630.10">
    <property type="entry name" value="Cytochrome P450"/>
    <property type="match status" value="1"/>
</dbReference>
<dbReference type="EMBL" id="JAPZBT010000001">
    <property type="protein sequence ID" value="KAJ5383414.1"/>
    <property type="molecule type" value="Genomic_DNA"/>
</dbReference>
<name>A0A9W9ST92_9EURO</name>
<gene>
    <name evidence="11" type="ORF">N7517_001325</name>
</gene>
<dbReference type="InterPro" id="IPR050121">
    <property type="entry name" value="Cytochrome_P450_monoxygenase"/>
</dbReference>
<evidence type="ECO:0000313" key="11">
    <source>
        <dbReference type="EMBL" id="KAJ5383414.1"/>
    </source>
</evidence>
<reference evidence="11" key="1">
    <citation type="submission" date="2022-12" db="EMBL/GenBank/DDBJ databases">
        <authorList>
            <person name="Petersen C."/>
        </authorList>
    </citation>
    <scope>NUCLEOTIDE SEQUENCE</scope>
    <source>
        <strain evidence="11">IBT 3081</strain>
    </source>
</reference>
<evidence type="ECO:0000256" key="1">
    <source>
        <dbReference type="ARBA" id="ARBA00001971"/>
    </source>
</evidence>
<dbReference type="GO" id="GO:0004497">
    <property type="term" value="F:monooxygenase activity"/>
    <property type="evidence" value="ECO:0007669"/>
    <property type="project" value="UniProtKB-KW"/>
</dbReference>
<comment type="cofactor">
    <cofactor evidence="1 8">
        <name>heme</name>
        <dbReference type="ChEBI" id="CHEBI:30413"/>
    </cofactor>
</comment>
<evidence type="ECO:0000256" key="9">
    <source>
        <dbReference type="RuleBase" id="RU000461"/>
    </source>
</evidence>
<dbReference type="AlphaFoldDB" id="A0A9W9ST92"/>
<dbReference type="OrthoDB" id="1470350at2759"/>
<dbReference type="PANTHER" id="PTHR24305">
    <property type="entry name" value="CYTOCHROME P450"/>
    <property type="match status" value="1"/>
</dbReference>
<keyword evidence="10" id="KW-0812">Transmembrane</keyword>
<dbReference type="PRINTS" id="PR00463">
    <property type="entry name" value="EP450I"/>
</dbReference>
<keyword evidence="12" id="KW-1185">Reference proteome</keyword>
<protein>
    <submittedName>
        <fullName evidence="11">Uncharacterized protein</fullName>
    </submittedName>
</protein>
<dbReference type="PANTHER" id="PTHR24305:SF29">
    <property type="entry name" value="BENZOATE-PARA-HYDROXYLASE"/>
    <property type="match status" value="1"/>
</dbReference>
<dbReference type="SUPFAM" id="SSF48264">
    <property type="entry name" value="Cytochrome P450"/>
    <property type="match status" value="1"/>
</dbReference>
<keyword evidence="7 9" id="KW-0503">Monooxygenase</keyword>
<evidence type="ECO:0000256" key="10">
    <source>
        <dbReference type="SAM" id="Phobius"/>
    </source>
</evidence>
<keyword evidence="10" id="KW-1133">Transmembrane helix</keyword>
<dbReference type="GO" id="GO:0005506">
    <property type="term" value="F:iron ion binding"/>
    <property type="evidence" value="ECO:0007669"/>
    <property type="project" value="InterPro"/>
</dbReference>
<dbReference type="GO" id="GO:0016705">
    <property type="term" value="F:oxidoreductase activity, acting on paired donors, with incorporation or reduction of molecular oxygen"/>
    <property type="evidence" value="ECO:0007669"/>
    <property type="project" value="InterPro"/>
</dbReference>